<dbReference type="Proteomes" id="UP000256829">
    <property type="component" value="Unassembled WGS sequence"/>
</dbReference>
<dbReference type="PRINTS" id="PR00038">
    <property type="entry name" value="HTHLUXR"/>
</dbReference>
<name>A0A3D8VDT2_9GAMM</name>
<keyword evidence="6" id="KW-1185">Reference proteome</keyword>
<dbReference type="Pfam" id="PF00196">
    <property type="entry name" value="GerE"/>
    <property type="match status" value="1"/>
</dbReference>
<dbReference type="PROSITE" id="PS00622">
    <property type="entry name" value="HTH_LUXR_1"/>
    <property type="match status" value="1"/>
</dbReference>
<evidence type="ECO:0000256" key="3">
    <source>
        <dbReference type="ARBA" id="ARBA00023163"/>
    </source>
</evidence>
<dbReference type="GO" id="GO:0006355">
    <property type="term" value="P:regulation of DNA-templated transcription"/>
    <property type="evidence" value="ECO:0007669"/>
    <property type="project" value="InterPro"/>
</dbReference>
<dbReference type="InterPro" id="IPR000792">
    <property type="entry name" value="Tscrpt_reg_LuxR_C"/>
</dbReference>
<dbReference type="EMBL" id="QTJR01000005">
    <property type="protein sequence ID" value="RDY67526.1"/>
    <property type="molecule type" value="Genomic_DNA"/>
</dbReference>
<dbReference type="PROSITE" id="PS50043">
    <property type="entry name" value="HTH_LUXR_2"/>
    <property type="match status" value="1"/>
</dbReference>
<evidence type="ECO:0000256" key="1">
    <source>
        <dbReference type="ARBA" id="ARBA00023015"/>
    </source>
</evidence>
<dbReference type="AlphaFoldDB" id="A0A3D8VDT2"/>
<evidence type="ECO:0000259" key="4">
    <source>
        <dbReference type="PROSITE" id="PS50043"/>
    </source>
</evidence>
<comment type="caution">
    <text evidence="5">The sequence shown here is derived from an EMBL/GenBank/DDBJ whole genome shotgun (WGS) entry which is preliminary data.</text>
</comment>
<protein>
    <submittedName>
        <fullName evidence="5">DNA-binding response regulator</fullName>
    </submittedName>
</protein>
<evidence type="ECO:0000313" key="6">
    <source>
        <dbReference type="Proteomes" id="UP000256829"/>
    </source>
</evidence>
<keyword evidence="1" id="KW-0805">Transcription regulation</keyword>
<dbReference type="GO" id="GO:0003677">
    <property type="term" value="F:DNA binding"/>
    <property type="evidence" value="ECO:0007669"/>
    <property type="project" value="UniProtKB-KW"/>
</dbReference>
<dbReference type="RefSeq" id="WP_115842293.1">
    <property type="nucleotide sequence ID" value="NZ_QTJR01000005.1"/>
</dbReference>
<evidence type="ECO:0000313" key="5">
    <source>
        <dbReference type="EMBL" id="RDY67526.1"/>
    </source>
</evidence>
<dbReference type="PANTHER" id="PTHR44688">
    <property type="entry name" value="DNA-BINDING TRANSCRIPTIONAL ACTIVATOR DEVR_DOSR"/>
    <property type="match status" value="1"/>
</dbReference>
<dbReference type="SUPFAM" id="SSF46894">
    <property type="entry name" value="C-terminal effector domain of the bipartite response regulators"/>
    <property type="match status" value="1"/>
</dbReference>
<reference evidence="5 6" key="1">
    <citation type="submission" date="2018-08" db="EMBL/GenBank/DDBJ databases">
        <title>Lysobacter soli KCTC 22011, whole genome shotgun sequence.</title>
        <authorList>
            <person name="Zhang X."/>
            <person name="Feng G."/>
            <person name="Zhu H."/>
        </authorList>
    </citation>
    <scope>NUCLEOTIDE SEQUENCE [LARGE SCALE GENOMIC DNA]</scope>
    <source>
        <strain evidence="5 6">KCTC 22011</strain>
    </source>
</reference>
<feature type="domain" description="HTH luxR-type" evidence="4">
    <location>
        <begin position="1"/>
        <end position="66"/>
    </location>
</feature>
<dbReference type="SMART" id="SM00421">
    <property type="entry name" value="HTH_LUXR"/>
    <property type="match status" value="1"/>
</dbReference>
<dbReference type="InterPro" id="IPR016032">
    <property type="entry name" value="Sig_transdc_resp-reg_C-effctor"/>
</dbReference>
<sequence>MRVPPDLLSPREMDVLREVATGSANKQVASRLGVSDQTVKVHMKSVLAKLGASSRLQAVMTALQRGILDRER</sequence>
<keyword evidence="2 5" id="KW-0238">DNA-binding</keyword>
<organism evidence="5 6">
    <name type="scientific">Lysobacter soli</name>
    <dbReference type="NCBI Taxonomy" id="453783"/>
    <lineage>
        <taxon>Bacteria</taxon>
        <taxon>Pseudomonadati</taxon>
        <taxon>Pseudomonadota</taxon>
        <taxon>Gammaproteobacteria</taxon>
        <taxon>Lysobacterales</taxon>
        <taxon>Lysobacteraceae</taxon>
        <taxon>Lysobacter</taxon>
    </lineage>
</organism>
<dbReference type="PANTHER" id="PTHR44688:SF16">
    <property type="entry name" value="DNA-BINDING TRANSCRIPTIONAL ACTIVATOR DEVR_DOSR"/>
    <property type="match status" value="1"/>
</dbReference>
<dbReference type="CDD" id="cd06170">
    <property type="entry name" value="LuxR_C_like"/>
    <property type="match status" value="1"/>
</dbReference>
<gene>
    <name evidence="5" type="ORF">DX912_09675</name>
</gene>
<dbReference type="Gene3D" id="1.10.10.10">
    <property type="entry name" value="Winged helix-like DNA-binding domain superfamily/Winged helix DNA-binding domain"/>
    <property type="match status" value="1"/>
</dbReference>
<proteinExistence type="predicted"/>
<accession>A0A3D8VDT2</accession>
<dbReference type="InterPro" id="IPR036388">
    <property type="entry name" value="WH-like_DNA-bd_sf"/>
</dbReference>
<evidence type="ECO:0000256" key="2">
    <source>
        <dbReference type="ARBA" id="ARBA00023125"/>
    </source>
</evidence>
<keyword evidence="3" id="KW-0804">Transcription</keyword>